<evidence type="ECO:0000313" key="7">
    <source>
        <dbReference type="EMBL" id="MQY20134.1"/>
    </source>
</evidence>
<dbReference type="InterPro" id="IPR003593">
    <property type="entry name" value="AAA+_ATPase"/>
</dbReference>
<dbReference type="SMART" id="SM01086">
    <property type="entry name" value="ClpB_D2-small"/>
    <property type="match status" value="1"/>
</dbReference>
<dbReference type="Gene3D" id="3.40.50.300">
    <property type="entry name" value="P-loop containing nucleotide triphosphate hydrolases"/>
    <property type="match status" value="1"/>
</dbReference>
<keyword evidence="1" id="KW-0547">Nucleotide-binding</keyword>
<dbReference type="SUPFAM" id="SSF52540">
    <property type="entry name" value="P-loop containing nucleoside triphosphate hydrolases"/>
    <property type="match status" value="1"/>
</dbReference>
<reference evidence="7 8" key="1">
    <citation type="submission" date="2019-10" db="EMBL/GenBank/DDBJ databases">
        <title>Nocardia macrotermitis sp. nov. and Nocardia aurantia sp. nov., isolated from the gut of fungus growing-termite Macrotermes natalensis.</title>
        <authorList>
            <person name="Benndorf R."/>
            <person name="Schwitalla J."/>
            <person name="Martin K."/>
            <person name="De Beer W."/>
            <person name="Kaster A.-K."/>
            <person name="Vollmers J."/>
            <person name="Poulsen M."/>
            <person name="Beemelmanns C."/>
        </authorList>
    </citation>
    <scope>NUCLEOTIDE SEQUENCE [LARGE SCALE GENOMIC DNA]</scope>
    <source>
        <strain evidence="7 8">RB20</strain>
    </source>
</reference>
<dbReference type="AlphaFoldDB" id="A0A7K0D5M1"/>
<accession>A0A7K0D5M1</accession>
<dbReference type="InterPro" id="IPR001270">
    <property type="entry name" value="ClpA/B"/>
</dbReference>
<feature type="region of interest" description="Disordered" evidence="4">
    <location>
        <begin position="45"/>
        <end position="72"/>
    </location>
</feature>
<dbReference type="PANTHER" id="PTHR11638:SF18">
    <property type="entry name" value="HEAT SHOCK PROTEIN 104"/>
    <property type="match status" value="1"/>
</dbReference>
<dbReference type="GO" id="GO:0016887">
    <property type="term" value="F:ATP hydrolysis activity"/>
    <property type="evidence" value="ECO:0007669"/>
    <property type="project" value="InterPro"/>
</dbReference>
<evidence type="ECO:0000259" key="6">
    <source>
        <dbReference type="SMART" id="SM01086"/>
    </source>
</evidence>
<dbReference type="InterPro" id="IPR019489">
    <property type="entry name" value="Clp_ATPase_C"/>
</dbReference>
<evidence type="ECO:0000256" key="3">
    <source>
        <dbReference type="ARBA" id="ARBA00023186"/>
    </source>
</evidence>
<dbReference type="Gene3D" id="1.10.8.60">
    <property type="match status" value="1"/>
</dbReference>
<dbReference type="GO" id="GO:0005737">
    <property type="term" value="C:cytoplasm"/>
    <property type="evidence" value="ECO:0007669"/>
    <property type="project" value="TreeGrafter"/>
</dbReference>
<dbReference type="GO" id="GO:0005524">
    <property type="term" value="F:ATP binding"/>
    <property type="evidence" value="ECO:0007669"/>
    <property type="project" value="UniProtKB-KW"/>
</dbReference>
<keyword evidence="3" id="KW-0143">Chaperone</keyword>
<dbReference type="SMART" id="SM00382">
    <property type="entry name" value="AAA"/>
    <property type="match status" value="1"/>
</dbReference>
<dbReference type="InterPro" id="IPR003959">
    <property type="entry name" value="ATPase_AAA_core"/>
</dbReference>
<keyword evidence="2" id="KW-0067">ATP-binding</keyword>
<keyword evidence="8" id="KW-1185">Reference proteome</keyword>
<dbReference type="Pfam" id="PF07724">
    <property type="entry name" value="AAA_2"/>
    <property type="match status" value="1"/>
</dbReference>
<dbReference type="EMBL" id="WEGK01000006">
    <property type="protein sequence ID" value="MQY20134.1"/>
    <property type="molecule type" value="Genomic_DNA"/>
</dbReference>
<feature type="domain" description="Clp ATPase C-terminal" evidence="6">
    <location>
        <begin position="559"/>
        <end position="645"/>
    </location>
</feature>
<dbReference type="CDD" id="cd19499">
    <property type="entry name" value="RecA-like_ClpB_Hsp104-like"/>
    <property type="match status" value="1"/>
</dbReference>
<evidence type="ECO:0000313" key="8">
    <source>
        <dbReference type="Proteomes" id="UP000438448"/>
    </source>
</evidence>
<gene>
    <name evidence="7" type="ORF">NRB20_32300</name>
</gene>
<dbReference type="InterPro" id="IPR050130">
    <property type="entry name" value="ClpA_ClpB"/>
</dbReference>
<evidence type="ECO:0000256" key="1">
    <source>
        <dbReference type="ARBA" id="ARBA00022741"/>
    </source>
</evidence>
<feature type="compositionally biased region" description="Polar residues" evidence="4">
    <location>
        <begin position="58"/>
        <end position="72"/>
    </location>
</feature>
<dbReference type="PANTHER" id="PTHR11638">
    <property type="entry name" value="ATP-DEPENDENT CLP PROTEASE"/>
    <property type="match status" value="1"/>
</dbReference>
<dbReference type="RefSeq" id="WP_153410916.1">
    <property type="nucleotide sequence ID" value="NZ_WEGK01000006.1"/>
</dbReference>
<name>A0A7K0D5M1_9NOCA</name>
<evidence type="ECO:0000256" key="2">
    <source>
        <dbReference type="ARBA" id="ARBA00022840"/>
    </source>
</evidence>
<dbReference type="Proteomes" id="UP000438448">
    <property type="component" value="Unassembled WGS sequence"/>
</dbReference>
<protein>
    <submittedName>
        <fullName evidence="7">Uncharacterized protein</fullName>
    </submittedName>
</protein>
<dbReference type="Pfam" id="PF10431">
    <property type="entry name" value="ClpB_D2-small"/>
    <property type="match status" value="1"/>
</dbReference>
<feature type="domain" description="AAA+ ATPase" evidence="5">
    <location>
        <begin position="377"/>
        <end position="525"/>
    </location>
</feature>
<proteinExistence type="predicted"/>
<dbReference type="PRINTS" id="PR00300">
    <property type="entry name" value="CLPPROTEASEA"/>
</dbReference>
<dbReference type="InterPro" id="IPR027417">
    <property type="entry name" value="P-loop_NTPase"/>
</dbReference>
<dbReference type="GO" id="GO:0034605">
    <property type="term" value="P:cellular response to heat"/>
    <property type="evidence" value="ECO:0007669"/>
    <property type="project" value="TreeGrafter"/>
</dbReference>
<evidence type="ECO:0000256" key="4">
    <source>
        <dbReference type="SAM" id="MobiDB-lite"/>
    </source>
</evidence>
<organism evidence="7 8">
    <name type="scientific">Nocardia macrotermitis</name>
    <dbReference type="NCBI Taxonomy" id="2585198"/>
    <lineage>
        <taxon>Bacteria</taxon>
        <taxon>Bacillati</taxon>
        <taxon>Actinomycetota</taxon>
        <taxon>Actinomycetes</taxon>
        <taxon>Mycobacteriales</taxon>
        <taxon>Nocardiaceae</taxon>
        <taxon>Nocardia</taxon>
    </lineage>
</organism>
<evidence type="ECO:0000259" key="5">
    <source>
        <dbReference type="SMART" id="SM00382"/>
    </source>
</evidence>
<sequence>MTTPEPIDRFPEWLREIDVALAAHPQLLITGNLRDLVLLPPVRQTPQATDETPDAFSHRTSTADAASPTRNTVPRNISVVDAPPLTRDMLPRTVSVVDALLAVLAAAGHTAVVVADSVDGARPALDGKGMATALIRNAQPRDGGIPLLGWLPELLRAAVHSSGPNCLIIDGASRLTPQGDFADPAMHRLLVTAEKAMTTAPRVQVPGPHRALLYNTVIWLLDRGNDLPHWLIGGETARVISIPEPEMSQRITLTSTLIPSLPDAPERGSEQFDQVVQRYAARTAGLSLRSIREINRLAIDRRIPARSIEEAVRTFRVGVPGNPWQAPDLRERIRNAPNLLGEKVLGQPAAVRKAVDILIRSALGLTGAQTTGSATRPQGVLFFAGPTGVGKTELAKSIAELVFGREDAFVRFDMSEFSAEHAEARLIGAPPGYTGFDTGGELTNAIRQKPFQLVLFDEIEKAHPRILDKFLQILEDGRLTDGTGATVFFTETLIVFTSNLGVYRLDERGERAPVIARGIAYRQVEFTIRAAVGEHFTREIGRPELLNRIGDNIVVFDFIGEDTARSLIPRFIGNVTDRVRDTTGIEVSVTEKVHDQLLEKAFTKLDFGARGVSSTVESLLVNPLARALFELPPTTRTATVTDLTESPEGWTAVLT</sequence>
<comment type="caution">
    <text evidence="7">The sequence shown here is derived from an EMBL/GenBank/DDBJ whole genome shotgun (WGS) entry which is preliminary data.</text>
</comment>
<dbReference type="OrthoDB" id="9803641at2"/>